<comment type="caution">
    <text evidence="8">The sequence shown here is derived from an EMBL/GenBank/DDBJ whole genome shotgun (WGS) entry which is preliminary data.</text>
</comment>
<keyword evidence="6 7" id="KW-0472">Membrane</keyword>
<evidence type="ECO:0000256" key="1">
    <source>
        <dbReference type="ARBA" id="ARBA00004651"/>
    </source>
</evidence>
<gene>
    <name evidence="8" type="ORF">JK634_18060</name>
</gene>
<evidence type="ECO:0000256" key="3">
    <source>
        <dbReference type="ARBA" id="ARBA00022475"/>
    </source>
</evidence>
<evidence type="ECO:0000313" key="9">
    <source>
        <dbReference type="Proteomes" id="UP000623681"/>
    </source>
</evidence>
<proteinExistence type="inferred from homology"/>
<keyword evidence="5 7" id="KW-1133">Transmembrane helix</keyword>
<organism evidence="8 9">
    <name type="scientific">Clostridium paridis</name>
    <dbReference type="NCBI Taxonomy" id="2803863"/>
    <lineage>
        <taxon>Bacteria</taxon>
        <taxon>Bacillati</taxon>
        <taxon>Bacillota</taxon>
        <taxon>Clostridia</taxon>
        <taxon>Eubacteriales</taxon>
        <taxon>Clostridiaceae</taxon>
        <taxon>Clostridium</taxon>
    </lineage>
</organism>
<feature type="transmembrane region" description="Helical" evidence="7">
    <location>
        <begin position="12"/>
        <end position="34"/>
    </location>
</feature>
<sequence length="296" mass="32363">MRELQVLLNSFSGVFISIFIEALPFVLLGSLVAGVITTFLTEDIIKKVLPKNKVAGAIGAALLGLFFPLCECATVPVTRGLVKKGVPINIAITFMMAAPIINPIVMLSTYEAFGENIKILLLRVIIGFVLSIAIGFLMEALSDGQTILSSYDNEIICDCGCEDLKKDKSLKMLIYHISQEFYTIGKFLIIGSILASLFQVLLPREVLDILSVNKALGIIIMMALAYLLSICSEADAFVARSFLGQFSLGAVMAFLILGPMLDLKNNLMLFSVYKKSFVLKMMFVVFSLTFLVACLI</sequence>
<accession>A0A937FKF1</accession>
<feature type="transmembrane region" description="Helical" evidence="7">
    <location>
        <begin position="181"/>
        <end position="202"/>
    </location>
</feature>
<dbReference type="PANTHER" id="PTHR34184">
    <property type="entry name" value="UPF0718 PROTEIN YCGR"/>
    <property type="match status" value="1"/>
</dbReference>
<feature type="transmembrane region" description="Helical" evidence="7">
    <location>
        <begin position="119"/>
        <end position="138"/>
    </location>
</feature>
<comment type="subcellular location">
    <subcellularLocation>
        <location evidence="1">Cell membrane</location>
        <topology evidence="1">Multi-pass membrane protein</topology>
    </subcellularLocation>
</comment>
<evidence type="ECO:0000256" key="2">
    <source>
        <dbReference type="ARBA" id="ARBA00006386"/>
    </source>
</evidence>
<name>A0A937FKF1_9CLOT</name>
<keyword evidence="9" id="KW-1185">Reference proteome</keyword>
<evidence type="ECO:0000256" key="6">
    <source>
        <dbReference type="ARBA" id="ARBA00023136"/>
    </source>
</evidence>
<dbReference type="EMBL" id="JAESWA010000027">
    <property type="protein sequence ID" value="MBL4933691.1"/>
    <property type="molecule type" value="Genomic_DNA"/>
</dbReference>
<evidence type="ECO:0000313" key="8">
    <source>
        <dbReference type="EMBL" id="MBL4933691.1"/>
    </source>
</evidence>
<feature type="transmembrane region" description="Helical" evidence="7">
    <location>
        <begin position="54"/>
        <end position="74"/>
    </location>
</feature>
<dbReference type="Proteomes" id="UP000623681">
    <property type="component" value="Unassembled WGS sequence"/>
</dbReference>
<comment type="similarity">
    <text evidence="2">Belongs to the UPF0718 family.</text>
</comment>
<dbReference type="RefSeq" id="WP_202769130.1">
    <property type="nucleotide sequence ID" value="NZ_JAESWA010000027.1"/>
</dbReference>
<dbReference type="InterPro" id="IPR005524">
    <property type="entry name" value="DUF318"/>
</dbReference>
<reference evidence="8" key="1">
    <citation type="submission" date="2021-01" db="EMBL/GenBank/DDBJ databases">
        <title>Genome public.</title>
        <authorList>
            <person name="Liu C."/>
            <person name="Sun Q."/>
        </authorList>
    </citation>
    <scope>NUCLEOTIDE SEQUENCE</scope>
    <source>
        <strain evidence="8">YIM B02565</strain>
    </source>
</reference>
<dbReference type="GO" id="GO:0005886">
    <property type="term" value="C:plasma membrane"/>
    <property type="evidence" value="ECO:0007669"/>
    <property type="project" value="UniProtKB-SubCell"/>
</dbReference>
<dbReference type="Pfam" id="PF03773">
    <property type="entry name" value="ArsP_1"/>
    <property type="match status" value="1"/>
</dbReference>
<evidence type="ECO:0000256" key="5">
    <source>
        <dbReference type="ARBA" id="ARBA00022989"/>
    </source>
</evidence>
<feature type="transmembrane region" description="Helical" evidence="7">
    <location>
        <begin position="214"/>
        <end position="230"/>
    </location>
</feature>
<protein>
    <submittedName>
        <fullName evidence="8">Permease</fullName>
    </submittedName>
</protein>
<dbReference type="InterPro" id="IPR052923">
    <property type="entry name" value="UPF0718"/>
</dbReference>
<feature type="transmembrane region" description="Helical" evidence="7">
    <location>
        <begin position="86"/>
        <end position="107"/>
    </location>
</feature>
<feature type="transmembrane region" description="Helical" evidence="7">
    <location>
        <begin position="237"/>
        <end position="257"/>
    </location>
</feature>
<keyword evidence="4 7" id="KW-0812">Transmembrane</keyword>
<evidence type="ECO:0000256" key="7">
    <source>
        <dbReference type="SAM" id="Phobius"/>
    </source>
</evidence>
<dbReference type="AlphaFoldDB" id="A0A937FKF1"/>
<dbReference type="PANTHER" id="PTHR34184:SF4">
    <property type="entry name" value="UPF0718 PROTEIN YCGR"/>
    <property type="match status" value="1"/>
</dbReference>
<keyword evidence="3" id="KW-1003">Cell membrane</keyword>
<feature type="transmembrane region" description="Helical" evidence="7">
    <location>
        <begin position="277"/>
        <end position="295"/>
    </location>
</feature>
<evidence type="ECO:0000256" key="4">
    <source>
        <dbReference type="ARBA" id="ARBA00022692"/>
    </source>
</evidence>